<evidence type="ECO:0000259" key="13">
    <source>
        <dbReference type="PROSITE" id="PS50011"/>
    </source>
</evidence>
<dbReference type="EMBL" id="DS469580">
    <property type="protein sequence ID" value="EDO41236.1"/>
    <property type="molecule type" value="Genomic_DNA"/>
</dbReference>
<keyword evidence="2" id="KW-0808">Transferase</keyword>
<evidence type="ECO:0000256" key="5">
    <source>
        <dbReference type="ARBA" id="ARBA00022840"/>
    </source>
</evidence>
<dbReference type="PROSITE" id="PS00239">
    <property type="entry name" value="RECEPTOR_TYR_KIN_II"/>
    <property type="match status" value="1"/>
</dbReference>
<dbReference type="SUPFAM" id="SSF56112">
    <property type="entry name" value="Protein kinase-like (PK-like)"/>
    <property type="match status" value="1"/>
</dbReference>
<feature type="binding site" evidence="10">
    <location>
        <position position="143"/>
    </location>
    <ligand>
        <name>Mg(2+)</name>
        <dbReference type="ChEBI" id="CHEBI:18420"/>
    </ligand>
</feature>
<dbReference type="PANTHER" id="PTHR24416">
    <property type="entry name" value="TYROSINE-PROTEIN KINASE RECEPTOR"/>
    <property type="match status" value="1"/>
</dbReference>
<protein>
    <recommendedName>
        <fullName evidence="12">Tyrosine-protein kinase receptor</fullName>
        <ecNumber evidence="12">2.7.10.1</ecNumber>
    </recommendedName>
</protein>
<keyword evidence="4" id="KW-0418">Kinase</keyword>
<evidence type="ECO:0000256" key="6">
    <source>
        <dbReference type="ARBA" id="ARBA00023137"/>
    </source>
</evidence>
<evidence type="ECO:0000256" key="11">
    <source>
        <dbReference type="PROSITE-ProRule" id="PRU10141"/>
    </source>
</evidence>
<dbReference type="PhylomeDB" id="A7S4Y9"/>
<evidence type="ECO:0000256" key="8">
    <source>
        <dbReference type="PIRSR" id="PIRSR000615-1"/>
    </source>
</evidence>
<dbReference type="GO" id="GO:0051897">
    <property type="term" value="P:positive regulation of phosphatidylinositol 3-kinase/protein kinase B signal transduction"/>
    <property type="evidence" value="ECO:0000318"/>
    <property type="project" value="GO_Central"/>
</dbReference>
<dbReference type="GO" id="GO:0007169">
    <property type="term" value="P:cell surface receptor protein tyrosine kinase signaling pathway"/>
    <property type="evidence" value="ECO:0000318"/>
    <property type="project" value="GO_Central"/>
</dbReference>
<comment type="subcellular location">
    <subcellularLocation>
        <location evidence="1">Membrane</location>
        <topology evidence="1">Single-pass membrane protein</topology>
    </subcellularLocation>
</comment>
<dbReference type="InterPro" id="IPR017441">
    <property type="entry name" value="Protein_kinase_ATP_BS"/>
</dbReference>
<feature type="active site" description="Proton acceptor" evidence="8">
    <location>
        <position position="138"/>
    </location>
</feature>
<dbReference type="AlphaFoldDB" id="A7S4Y9"/>
<dbReference type="Pfam" id="PF07714">
    <property type="entry name" value="PK_Tyr_Ser-Thr"/>
    <property type="match status" value="1"/>
</dbReference>
<feature type="binding site" evidence="11">
    <location>
        <position position="47"/>
    </location>
    <ligand>
        <name>ATP</name>
        <dbReference type="ChEBI" id="CHEBI:30616"/>
    </ligand>
</feature>
<comment type="similarity">
    <text evidence="12">Belongs to the protein kinase superfamily. Tyr protein kinase family. Insulin receptor subfamily.</text>
</comment>
<evidence type="ECO:0000256" key="7">
    <source>
        <dbReference type="ARBA" id="ARBA00051243"/>
    </source>
</evidence>
<evidence type="ECO:0000313" key="14">
    <source>
        <dbReference type="EMBL" id="EDO41236.1"/>
    </source>
</evidence>
<keyword evidence="6" id="KW-0829">Tyrosine-protein kinase</keyword>
<dbReference type="PANTHER" id="PTHR24416:SF614">
    <property type="entry name" value="PROTEIN KINASE DOMAIN-CONTAINING PROTEIN"/>
    <property type="match status" value="1"/>
</dbReference>
<comment type="catalytic activity">
    <reaction evidence="7 12">
        <text>L-tyrosyl-[protein] + ATP = O-phospho-L-tyrosyl-[protein] + ADP + H(+)</text>
        <dbReference type="Rhea" id="RHEA:10596"/>
        <dbReference type="Rhea" id="RHEA-COMP:10136"/>
        <dbReference type="Rhea" id="RHEA-COMP:20101"/>
        <dbReference type="ChEBI" id="CHEBI:15378"/>
        <dbReference type="ChEBI" id="CHEBI:30616"/>
        <dbReference type="ChEBI" id="CHEBI:46858"/>
        <dbReference type="ChEBI" id="CHEBI:61978"/>
        <dbReference type="ChEBI" id="CHEBI:456216"/>
        <dbReference type="EC" id="2.7.10.1"/>
    </reaction>
</comment>
<dbReference type="Proteomes" id="UP000001593">
    <property type="component" value="Unassembled WGS sequence"/>
</dbReference>
<keyword evidence="15" id="KW-1185">Reference proteome</keyword>
<dbReference type="PROSITE" id="PS00107">
    <property type="entry name" value="PROTEIN_KINASE_ATP"/>
    <property type="match status" value="1"/>
</dbReference>
<dbReference type="GO" id="GO:0046872">
    <property type="term" value="F:metal ion binding"/>
    <property type="evidence" value="ECO:0007669"/>
    <property type="project" value="UniProtKB-KW"/>
</dbReference>
<dbReference type="GO" id="GO:0005524">
    <property type="term" value="F:ATP binding"/>
    <property type="evidence" value="ECO:0007669"/>
    <property type="project" value="UniProtKB-UniRule"/>
</dbReference>
<dbReference type="FunFam" id="1.10.510.10:FF:000200">
    <property type="entry name" value="inactive tyrosine-protein kinase 7"/>
    <property type="match status" value="1"/>
</dbReference>
<dbReference type="GO" id="GO:0004714">
    <property type="term" value="F:transmembrane receptor protein tyrosine kinase activity"/>
    <property type="evidence" value="ECO:0000318"/>
    <property type="project" value="GO_Central"/>
</dbReference>
<reference evidence="14 15" key="1">
    <citation type="journal article" date="2007" name="Science">
        <title>Sea anemone genome reveals ancestral eumetazoan gene repertoire and genomic organization.</title>
        <authorList>
            <person name="Putnam N.H."/>
            <person name="Srivastava M."/>
            <person name="Hellsten U."/>
            <person name="Dirks B."/>
            <person name="Chapman J."/>
            <person name="Salamov A."/>
            <person name="Terry A."/>
            <person name="Shapiro H."/>
            <person name="Lindquist E."/>
            <person name="Kapitonov V.V."/>
            <person name="Jurka J."/>
            <person name="Genikhovich G."/>
            <person name="Grigoriev I.V."/>
            <person name="Lucas S.M."/>
            <person name="Steele R.E."/>
            <person name="Finnerty J.R."/>
            <person name="Technau U."/>
            <person name="Martindale M.Q."/>
            <person name="Rokhsar D.S."/>
        </authorList>
    </citation>
    <scope>NUCLEOTIDE SEQUENCE [LARGE SCALE GENOMIC DNA]</scope>
    <source>
        <strain evidence="15">CH2 X CH6</strain>
    </source>
</reference>
<dbReference type="PRINTS" id="PR00109">
    <property type="entry name" value="TYRKINASE"/>
</dbReference>
<dbReference type="EC" id="2.7.10.1" evidence="12"/>
<keyword evidence="10" id="KW-0460">Magnesium</keyword>
<dbReference type="InterPro" id="IPR011009">
    <property type="entry name" value="Kinase-like_dom_sf"/>
</dbReference>
<sequence>MEFPRHDLEALRTLGNGSYGRAFLARASGIKDGERETMVVVKSLIAKDDIVREDFTRELESLVNMEHSNVVSLLGVCRDSEPFYMIFECFEKGDLKQFLLSCNDNGRSTLTSSHKLTMCSNIVSGMSYLAANKFVHKDLAARNCMVTKDLQVKIGFLNLSYDLYNAEYYRFNNILIPLRWMPSEAIFHDDFTEKSDVWSFGVLAWEIYSLGQIPYTDRSDEEVLKCVKDDLRLPKPDNCPDNMANVMKKCWEPNPNDRPNFDMIFAEMSEVAVDSHV</sequence>
<dbReference type="GO" id="GO:0043235">
    <property type="term" value="C:receptor complex"/>
    <property type="evidence" value="ECO:0000318"/>
    <property type="project" value="GO_Central"/>
</dbReference>
<dbReference type="HOGENOM" id="CLU_000288_7_2_1"/>
<evidence type="ECO:0000313" key="15">
    <source>
        <dbReference type="Proteomes" id="UP000001593"/>
    </source>
</evidence>
<dbReference type="Gene3D" id="1.10.510.10">
    <property type="entry name" value="Transferase(Phosphotransferase) domain 1"/>
    <property type="match status" value="1"/>
</dbReference>
<dbReference type="eggNOG" id="KOG1026">
    <property type="taxonomic scope" value="Eukaryota"/>
</dbReference>
<gene>
    <name evidence="14" type="ORF">NEMVEDRAFT_v1g229403</name>
</gene>
<feature type="binding site" evidence="9">
    <location>
        <position position="142"/>
    </location>
    <ligand>
        <name>ATP</name>
        <dbReference type="ChEBI" id="CHEBI:30616"/>
    </ligand>
</feature>
<evidence type="ECO:0000256" key="2">
    <source>
        <dbReference type="ARBA" id="ARBA00022679"/>
    </source>
</evidence>
<name>A7S4Y9_NEMVE</name>
<dbReference type="OMA" id="MIFAEMS"/>
<dbReference type="KEGG" id="nve:5513038"/>
<dbReference type="InterPro" id="IPR001245">
    <property type="entry name" value="Ser-Thr/Tyr_kinase_cat_dom"/>
</dbReference>
<dbReference type="PROSITE" id="PS00109">
    <property type="entry name" value="PROTEIN_KINASE_TYR"/>
    <property type="match status" value="1"/>
</dbReference>
<evidence type="ECO:0000256" key="4">
    <source>
        <dbReference type="ARBA" id="ARBA00022777"/>
    </source>
</evidence>
<evidence type="ECO:0000256" key="9">
    <source>
        <dbReference type="PIRSR" id="PIRSR000615-2"/>
    </source>
</evidence>
<organism evidence="14 15">
    <name type="scientific">Nematostella vectensis</name>
    <name type="common">Starlet sea anemone</name>
    <dbReference type="NCBI Taxonomy" id="45351"/>
    <lineage>
        <taxon>Eukaryota</taxon>
        <taxon>Metazoa</taxon>
        <taxon>Cnidaria</taxon>
        <taxon>Anthozoa</taxon>
        <taxon>Hexacorallia</taxon>
        <taxon>Actiniaria</taxon>
        <taxon>Edwardsiidae</taxon>
        <taxon>Nematostella</taxon>
    </lineage>
</organism>
<evidence type="ECO:0000256" key="12">
    <source>
        <dbReference type="RuleBase" id="RU000312"/>
    </source>
</evidence>
<dbReference type="GO" id="GO:0010976">
    <property type="term" value="P:positive regulation of neuron projection development"/>
    <property type="evidence" value="ECO:0000318"/>
    <property type="project" value="GO_Central"/>
</dbReference>
<keyword evidence="12" id="KW-0597">Phosphoprotein</keyword>
<dbReference type="OrthoDB" id="2413561at2759"/>
<dbReference type="InterPro" id="IPR050122">
    <property type="entry name" value="RTK"/>
</dbReference>
<dbReference type="InterPro" id="IPR000719">
    <property type="entry name" value="Prot_kinase_dom"/>
</dbReference>
<keyword evidence="3 9" id="KW-0547">Nucleotide-binding</keyword>
<dbReference type="Gene3D" id="3.30.200.20">
    <property type="entry name" value="Phosphorylase Kinase, domain 1"/>
    <property type="match status" value="1"/>
</dbReference>
<evidence type="ECO:0000256" key="3">
    <source>
        <dbReference type="ARBA" id="ARBA00022741"/>
    </source>
</evidence>
<evidence type="ECO:0000256" key="10">
    <source>
        <dbReference type="PIRSR" id="PIRSR000615-3"/>
    </source>
</evidence>
<dbReference type="InterPro" id="IPR002011">
    <property type="entry name" value="Tyr_kinase_rcpt_2_CS"/>
</dbReference>
<accession>A7S4Y9</accession>
<proteinExistence type="inferred from homology"/>
<dbReference type="PIRSF" id="PIRSF000615">
    <property type="entry name" value="TyrPK_CSF1-R"/>
    <property type="match status" value="1"/>
</dbReference>
<dbReference type="STRING" id="45351.A7S4Y9"/>
<dbReference type="PROSITE" id="PS50011">
    <property type="entry name" value="PROTEIN_KINASE_DOM"/>
    <property type="match status" value="1"/>
</dbReference>
<keyword evidence="10" id="KW-0479">Metal-binding</keyword>
<dbReference type="InParanoid" id="A7S4Y9"/>
<keyword evidence="12" id="KW-0472">Membrane</keyword>
<dbReference type="GO" id="GO:0005886">
    <property type="term" value="C:plasma membrane"/>
    <property type="evidence" value="ECO:0000318"/>
    <property type="project" value="GO_Central"/>
</dbReference>
<evidence type="ECO:0000256" key="1">
    <source>
        <dbReference type="ARBA" id="ARBA00004167"/>
    </source>
</evidence>
<keyword evidence="5 9" id="KW-0067">ATP-binding</keyword>
<keyword evidence="12" id="KW-0812">Transmembrane</keyword>
<keyword evidence="12" id="KW-0675">Receptor</keyword>
<dbReference type="InterPro" id="IPR008266">
    <property type="entry name" value="Tyr_kinase_AS"/>
</dbReference>
<feature type="domain" description="Protein kinase" evidence="13">
    <location>
        <begin position="8"/>
        <end position="277"/>
    </location>
</feature>